<dbReference type="RefSeq" id="WP_012609998.1">
    <property type="nucleotide sequence ID" value="NC_011768.1"/>
</dbReference>
<proteinExistence type="predicted"/>
<keyword evidence="2" id="KW-1185">Reference proteome</keyword>
<sequence>MVDYANGVTTEHTYDPDSTRLMAIQTSYGSTDYQNYAYTYTDGGNIASITDNMRGHAYTYAYDDLNRLSGETSTTGSMAWTYDSIGNILSKSQDGSSMTYAYNSVTHKLDTVTAGGTAYNYSYDANGNITACPKLEGASSISATLAIDYNVDNMPTQVVKSVSGQPDVTTNFYYDGNGARVRKEVVGESTTFYAGSLYEVKDGAATKYIFCSWGRSVLGDVFDYSTNFESY</sequence>
<dbReference type="KEGG" id="dal:Dalk_0854"/>
<dbReference type="HOGENOM" id="CLU_1198215_0_0_7"/>
<dbReference type="AlphaFoldDB" id="B8FHZ2"/>
<protein>
    <submittedName>
        <fullName evidence="1">YD repeat protein</fullName>
    </submittedName>
</protein>
<accession>B8FHZ2</accession>
<dbReference type="EMBL" id="CP001322">
    <property type="protein sequence ID" value="ACL02559.1"/>
    <property type="molecule type" value="Genomic_DNA"/>
</dbReference>
<reference evidence="1 2" key="1">
    <citation type="journal article" date="2012" name="Environ. Microbiol.">
        <title>The genome sequence of Desulfatibacillum alkenivorans AK-01: a blueprint for anaerobic alkane oxidation.</title>
        <authorList>
            <person name="Callaghan A.V."/>
            <person name="Morris B.E."/>
            <person name="Pereira I.A."/>
            <person name="McInerney M.J."/>
            <person name="Austin R.N."/>
            <person name="Groves J.T."/>
            <person name="Kukor J.J."/>
            <person name="Suflita J.M."/>
            <person name="Young L.Y."/>
            <person name="Zylstra G.J."/>
            <person name="Wawrik B."/>
        </authorList>
    </citation>
    <scope>NUCLEOTIDE SEQUENCE [LARGE SCALE GENOMIC DNA]</scope>
    <source>
        <strain evidence="1 2">AK-01</strain>
    </source>
</reference>
<dbReference type="Pfam" id="PF05593">
    <property type="entry name" value="RHS_repeat"/>
    <property type="match status" value="1"/>
</dbReference>
<dbReference type="Proteomes" id="UP000000739">
    <property type="component" value="Chromosome"/>
</dbReference>
<dbReference type="InterPro" id="IPR031325">
    <property type="entry name" value="RHS_repeat"/>
</dbReference>
<dbReference type="Gene3D" id="2.180.10.10">
    <property type="entry name" value="RHS repeat-associated core"/>
    <property type="match status" value="1"/>
</dbReference>
<name>B8FHZ2_DESAL</name>
<evidence type="ECO:0000313" key="2">
    <source>
        <dbReference type="Proteomes" id="UP000000739"/>
    </source>
</evidence>
<gene>
    <name evidence="1" type="ordered locus">Dalk_0854</name>
</gene>
<evidence type="ECO:0000313" key="1">
    <source>
        <dbReference type="EMBL" id="ACL02559.1"/>
    </source>
</evidence>
<organism evidence="1 2">
    <name type="scientific">Desulfatibacillum aliphaticivorans</name>
    <dbReference type="NCBI Taxonomy" id="218208"/>
    <lineage>
        <taxon>Bacteria</taxon>
        <taxon>Pseudomonadati</taxon>
        <taxon>Thermodesulfobacteriota</taxon>
        <taxon>Desulfobacteria</taxon>
        <taxon>Desulfobacterales</taxon>
        <taxon>Desulfatibacillaceae</taxon>
        <taxon>Desulfatibacillum</taxon>
    </lineage>
</organism>
<dbReference type="eggNOG" id="COG3209">
    <property type="taxonomic scope" value="Bacteria"/>
</dbReference>